<evidence type="ECO:0000313" key="8">
    <source>
        <dbReference type="EMBL" id="KPK70968.1"/>
    </source>
</evidence>
<evidence type="ECO:0000256" key="2">
    <source>
        <dbReference type="ARBA" id="ARBA00022485"/>
    </source>
</evidence>
<dbReference type="Proteomes" id="UP000051096">
    <property type="component" value="Unassembled WGS sequence"/>
</dbReference>
<dbReference type="InterPro" id="IPR040084">
    <property type="entry name" value="GTPase_Obg"/>
</dbReference>
<gene>
    <name evidence="8" type="ORF">AMJ87_08055</name>
</gene>
<name>A0A0S8GCZ1_UNCW3</name>
<dbReference type="GO" id="GO:0051539">
    <property type="term" value="F:4 iron, 4 sulfur cluster binding"/>
    <property type="evidence" value="ECO:0007669"/>
    <property type="project" value="UniProtKB-KW"/>
</dbReference>
<dbReference type="EMBL" id="LJUO01000076">
    <property type="protein sequence ID" value="KPK70968.1"/>
    <property type="molecule type" value="Genomic_DNA"/>
</dbReference>
<protein>
    <recommendedName>
        <fullName evidence="7">Radical SAM core domain-containing protein</fullName>
    </recommendedName>
</protein>
<feature type="domain" description="Radical SAM core" evidence="7">
    <location>
        <begin position="9"/>
        <end position="249"/>
    </location>
</feature>
<dbReference type="Pfam" id="PF04055">
    <property type="entry name" value="Radical_SAM"/>
    <property type="match status" value="1"/>
</dbReference>
<dbReference type="InterPro" id="IPR007197">
    <property type="entry name" value="rSAM"/>
</dbReference>
<evidence type="ECO:0000256" key="4">
    <source>
        <dbReference type="ARBA" id="ARBA00022723"/>
    </source>
</evidence>
<dbReference type="Gene3D" id="3.20.20.70">
    <property type="entry name" value="Aldolase class I"/>
    <property type="match status" value="1"/>
</dbReference>
<evidence type="ECO:0000256" key="5">
    <source>
        <dbReference type="ARBA" id="ARBA00023004"/>
    </source>
</evidence>
<dbReference type="SUPFAM" id="SSF102114">
    <property type="entry name" value="Radical SAM enzymes"/>
    <property type="match status" value="1"/>
</dbReference>
<dbReference type="PANTHER" id="PTHR43787">
    <property type="entry name" value="FEMO COFACTOR BIOSYNTHESIS PROTEIN NIFB-RELATED"/>
    <property type="match status" value="1"/>
</dbReference>
<dbReference type="GO" id="GO:0003824">
    <property type="term" value="F:catalytic activity"/>
    <property type="evidence" value="ECO:0007669"/>
    <property type="project" value="InterPro"/>
</dbReference>
<dbReference type="SFLD" id="SFLDG01083">
    <property type="entry name" value="Uncharacterised_Radical_SAM_Su"/>
    <property type="match status" value="1"/>
</dbReference>
<sequence length="309" mass="35557">MKKQYTYGPVPSRRLGLSLGVDLIPFKTCSFDCIYCQCGKTTNKTCTRKEYHPTEEILNEVRDVLTENEHIDYITFSGSGEPTLHSRIGYLIRAIKNMTDIPVAVLTNGSLLHRQDVQKDLSTADVVAPTLCTANKRTFAQINRCHASITLKQIIQGLISFRKMFKGQMWLEIVFVKNFNDSDEELDTLKPVIDQINPDKIHINTVVRPPSERSAEPLSLDRMRMIQSKLGPRAEIIAHFSRDTRRVGRITETKQRILNTIKRRPVTLEDIQHITGLHKHEIIKYLDALRTDKKIKMTEHGGRRYYELV</sequence>
<dbReference type="InterPro" id="IPR013785">
    <property type="entry name" value="Aldolase_TIM"/>
</dbReference>
<keyword evidence="5" id="KW-0408">Iron</keyword>
<evidence type="ECO:0000256" key="6">
    <source>
        <dbReference type="ARBA" id="ARBA00023014"/>
    </source>
</evidence>
<dbReference type="AlphaFoldDB" id="A0A0S8GCZ1"/>
<proteinExistence type="predicted"/>
<keyword evidence="4" id="KW-0479">Metal-binding</keyword>
<reference evidence="8 9" key="1">
    <citation type="journal article" date="2015" name="Microbiome">
        <title>Genomic resolution of linkages in carbon, nitrogen, and sulfur cycling among widespread estuary sediment bacteria.</title>
        <authorList>
            <person name="Baker B.J."/>
            <person name="Lazar C.S."/>
            <person name="Teske A.P."/>
            <person name="Dick G.J."/>
        </authorList>
    </citation>
    <scope>NUCLEOTIDE SEQUENCE [LARGE SCALE GENOMIC DNA]</scope>
    <source>
        <strain evidence="8">SM23_60</strain>
    </source>
</reference>
<comment type="caution">
    <text evidence="8">The sequence shown here is derived from an EMBL/GenBank/DDBJ whole genome shotgun (WGS) entry which is preliminary data.</text>
</comment>
<keyword evidence="2" id="KW-0004">4Fe-4S</keyword>
<dbReference type="Gene3D" id="1.10.10.10">
    <property type="entry name" value="Winged helix-like DNA-binding domain superfamily/Winged helix DNA-binding domain"/>
    <property type="match status" value="1"/>
</dbReference>
<dbReference type="PROSITE" id="PS51918">
    <property type="entry name" value="RADICAL_SAM"/>
    <property type="match status" value="1"/>
</dbReference>
<dbReference type="InterPro" id="IPR058240">
    <property type="entry name" value="rSAM_sf"/>
</dbReference>
<evidence type="ECO:0000313" key="9">
    <source>
        <dbReference type="Proteomes" id="UP000051096"/>
    </source>
</evidence>
<comment type="cofactor">
    <cofactor evidence="1">
        <name>[4Fe-4S] cluster</name>
        <dbReference type="ChEBI" id="CHEBI:49883"/>
    </cofactor>
</comment>
<dbReference type="SFLD" id="SFLDS00029">
    <property type="entry name" value="Radical_SAM"/>
    <property type="match status" value="1"/>
</dbReference>
<dbReference type="InterPro" id="IPR036390">
    <property type="entry name" value="WH_DNA-bd_sf"/>
</dbReference>
<keyword evidence="3" id="KW-0949">S-adenosyl-L-methionine</keyword>
<dbReference type="PANTHER" id="PTHR43787:SF11">
    <property type="entry name" value="UPF0026 PROTEIN SLR1464"/>
    <property type="match status" value="1"/>
</dbReference>
<evidence type="ECO:0000259" key="7">
    <source>
        <dbReference type="PROSITE" id="PS51918"/>
    </source>
</evidence>
<accession>A0A0S8GCZ1</accession>
<evidence type="ECO:0000256" key="3">
    <source>
        <dbReference type="ARBA" id="ARBA00022691"/>
    </source>
</evidence>
<dbReference type="InterPro" id="IPR036388">
    <property type="entry name" value="WH-like_DNA-bd_sf"/>
</dbReference>
<organism evidence="8 9">
    <name type="scientific">candidate division WOR_3 bacterium SM23_60</name>
    <dbReference type="NCBI Taxonomy" id="1703780"/>
    <lineage>
        <taxon>Bacteria</taxon>
        <taxon>Bacteria division WOR-3</taxon>
    </lineage>
</organism>
<dbReference type="GO" id="GO:0046872">
    <property type="term" value="F:metal ion binding"/>
    <property type="evidence" value="ECO:0007669"/>
    <property type="project" value="UniProtKB-KW"/>
</dbReference>
<evidence type="ECO:0000256" key="1">
    <source>
        <dbReference type="ARBA" id="ARBA00001966"/>
    </source>
</evidence>
<dbReference type="SUPFAM" id="SSF46785">
    <property type="entry name" value="Winged helix' DNA-binding domain"/>
    <property type="match status" value="1"/>
</dbReference>
<dbReference type="CDD" id="cd01335">
    <property type="entry name" value="Radical_SAM"/>
    <property type="match status" value="1"/>
</dbReference>
<keyword evidence="6" id="KW-0411">Iron-sulfur</keyword>